<keyword evidence="1" id="KW-1133">Transmembrane helix</keyword>
<organism evidence="2 3">
    <name type="scientific">Bradyrhizobium iriomotense</name>
    <dbReference type="NCBI Taxonomy" id="441950"/>
    <lineage>
        <taxon>Bacteria</taxon>
        <taxon>Pseudomonadati</taxon>
        <taxon>Pseudomonadota</taxon>
        <taxon>Alphaproteobacteria</taxon>
        <taxon>Hyphomicrobiales</taxon>
        <taxon>Nitrobacteraceae</taxon>
        <taxon>Bradyrhizobium</taxon>
    </lineage>
</organism>
<comment type="caution">
    <text evidence="2">The sequence shown here is derived from an EMBL/GenBank/DDBJ whole genome shotgun (WGS) entry which is preliminary data.</text>
</comment>
<feature type="transmembrane region" description="Helical" evidence="1">
    <location>
        <begin position="38"/>
        <end position="55"/>
    </location>
</feature>
<evidence type="ECO:0000313" key="3">
    <source>
        <dbReference type="Proteomes" id="UP001156905"/>
    </source>
</evidence>
<dbReference type="Proteomes" id="UP001156905">
    <property type="component" value="Unassembled WGS sequence"/>
</dbReference>
<dbReference type="RefSeq" id="WP_284273225.1">
    <property type="nucleotide sequence ID" value="NZ_BSOW01000033.1"/>
</dbReference>
<evidence type="ECO:0000313" key="2">
    <source>
        <dbReference type="EMBL" id="GLR90371.1"/>
    </source>
</evidence>
<gene>
    <name evidence="2" type="ORF">GCM10007857_70860</name>
</gene>
<protein>
    <submittedName>
        <fullName evidence="2">Uncharacterized protein</fullName>
    </submittedName>
</protein>
<sequence length="57" mass="6228">MIDVDMEKLREIYVFVCFALDMAALILCVFQAWKIGSASALGVAFVACGVFLVLIPD</sequence>
<proteinExistence type="predicted"/>
<reference evidence="3" key="1">
    <citation type="journal article" date="2019" name="Int. J. Syst. Evol. Microbiol.">
        <title>The Global Catalogue of Microorganisms (GCM) 10K type strain sequencing project: providing services to taxonomists for standard genome sequencing and annotation.</title>
        <authorList>
            <consortium name="The Broad Institute Genomics Platform"/>
            <consortium name="The Broad Institute Genome Sequencing Center for Infectious Disease"/>
            <person name="Wu L."/>
            <person name="Ma J."/>
        </authorList>
    </citation>
    <scope>NUCLEOTIDE SEQUENCE [LARGE SCALE GENOMIC DNA]</scope>
    <source>
        <strain evidence="3">NBRC 102520</strain>
    </source>
</reference>
<feature type="transmembrane region" description="Helical" evidence="1">
    <location>
        <begin position="12"/>
        <end position="32"/>
    </location>
</feature>
<evidence type="ECO:0000256" key="1">
    <source>
        <dbReference type="SAM" id="Phobius"/>
    </source>
</evidence>
<keyword evidence="3" id="KW-1185">Reference proteome</keyword>
<dbReference type="EMBL" id="BSOW01000033">
    <property type="protein sequence ID" value="GLR90371.1"/>
    <property type="molecule type" value="Genomic_DNA"/>
</dbReference>
<name>A0ABQ6B925_9BRAD</name>
<accession>A0ABQ6B925</accession>
<keyword evidence="1" id="KW-0812">Transmembrane</keyword>
<keyword evidence="1" id="KW-0472">Membrane</keyword>